<evidence type="ECO:0000313" key="2">
    <source>
        <dbReference type="Proteomes" id="UP000218399"/>
    </source>
</evidence>
<keyword evidence="1" id="KW-0238">DNA-binding</keyword>
<dbReference type="GO" id="GO:0003677">
    <property type="term" value="F:DNA binding"/>
    <property type="evidence" value="ECO:0007669"/>
    <property type="project" value="UniProtKB-KW"/>
</dbReference>
<dbReference type="RefSeq" id="WP_095615262.1">
    <property type="nucleotide sequence ID" value="NZ_MVOH01000015.1"/>
</dbReference>
<keyword evidence="2" id="KW-1185">Reference proteome</keyword>
<dbReference type="OrthoDB" id="5363652at2"/>
<sequence>MHKPFTSIDDQISLLESRGVICDRDTETALMREGYYSVVNGYKNPFLDRDASAAAGDDRFMSGTRFEDILTLFDFDRRLRFAVFKALTLAEAVLRTVCAYCFSQDHLDEPNAYLNRENLFQPSSEQRDIVSGMLRTMEKIIDNGGRAPERGGKEYLHHCIASHDGEVPLWVLANDMSIGQVTTFYRIMSPAERGAVARQFEFLYTKSHRKPMAITSAKLDSIYSRIKNFRNICAHDERLYCARPFGLNNSLFQLMRDLQLVLTKKDHREFLQQVESLMLYIMKRLPGIAPQVFDSMGVGGFEDYCDYMESLRRI</sequence>
<organism evidence="1 2">
    <name type="scientific">Bifidobacterium criceti</name>
    <dbReference type="NCBI Taxonomy" id="1960969"/>
    <lineage>
        <taxon>Bacteria</taxon>
        <taxon>Bacillati</taxon>
        <taxon>Actinomycetota</taxon>
        <taxon>Actinomycetes</taxon>
        <taxon>Bifidobacteriales</taxon>
        <taxon>Bifidobacteriaceae</taxon>
        <taxon>Bifidobacterium</taxon>
    </lineage>
</organism>
<dbReference type="AlphaFoldDB" id="A0A2A2EDX5"/>
<dbReference type="Pfam" id="PF07751">
    <property type="entry name" value="Abi_2"/>
    <property type="match status" value="1"/>
</dbReference>
<gene>
    <name evidence="1" type="ORF">B1526_1271</name>
</gene>
<protein>
    <submittedName>
        <fullName evidence="1">DNA-binding protein</fullName>
    </submittedName>
</protein>
<comment type="caution">
    <text evidence="1">The sequence shown here is derived from an EMBL/GenBank/DDBJ whole genome shotgun (WGS) entry which is preliminary data.</text>
</comment>
<accession>A0A2A2EDX5</accession>
<name>A0A2A2EDX5_9BIFI</name>
<proteinExistence type="predicted"/>
<reference evidence="1 2" key="1">
    <citation type="journal article" date="2017" name="ISME J.">
        <title>Unveiling bifidobacterial biogeography across the mammalian branch of the tree of life.</title>
        <authorList>
            <person name="Milani C."/>
            <person name="Mangifesta M."/>
            <person name="Mancabelli L."/>
            <person name="Lugli G.A."/>
            <person name="James K."/>
            <person name="Duranti S."/>
            <person name="Turroni F."/>
            <person name="Ferrario C."/>
            <person name="Ossiprandi M.C."/>
            <person name="van Sinderen D."/>
            <person name="Ventura M."/>
        </authorList>
    </citation>
    <scope>NUCLEOTIDE SEQUENCE [LARGE SCALE GENOMIC DNA]</scope>
    <source>
        <strain evidence="2">Ham19E</strain>
    </source>
</reference>
<dbReference type="InterPro" id="IPR011664">
    <property type="entry name" value="Abi_system_AbiD/AbiF-like"/>
</dbReference>
<dbReference type="Proteomes" id="UP000218399">
    <property type="component" value="Unassembled WGS sequence"/>
</dbReference>
<dbReference type="EMBL" id="MVOH01000015">
    <property type="protein sequence ID" value="PAU67187.1"/>
    <property type="molecule type" value="Genomic_DNA"/>
</dbReference>
<evidence type="ECO:0000313" key="1">
    <source>
        <dbReference type="EMBL" id="PAU67187.1"/>
    </source>
</evidence>